<evidence type="ECO:0000313" key="3">
    <source>
        <dbReference type="EMBL" id="GAU87438.1"/>
    </source>
</evidence>
<dbReference type="STRING" id="947166.A0A1D1UMQ4"/>
<evidence type="ECO:0000313" key="4">
    <source>
        <dbReference type="Proteomes" id="UP000186922"/>
    </source>
</evidence>
<gene>
    <name evidence="3" type="primary">RvY_00276-1</name>
    <name evidence="3" type="synonym">RvY_00276.1</name>
    <name evidence="3" type="ORF">RvY_00276</name>
</gene>
<dbReference type="PANTHER" id="PTHR34415">
    <property type="entry name" value="INTEGRASE CATALYTIC DOMAIN-CONTAINING PROTEIN"/>
    <property type="match status" value="1"/>
</dbReference>
<sequence>MALFGLVDESRSHNNFFMFDGENSIGVDGQNTYGPDAVLSMLNFYLSQHFNGEEILIIYCDNCRGRNQNRFLMGYCVDSVRNGRYKEVQVHFLPVGHTNFSPDGFFGLFKRIFRRSTLDLPSQLRHTVGDQVGGSSTFVKGNQEVYWSWYDWKAYLEPRYDTIKGFQGSYHFRLTHTTEQGVVLEYSYTDGVDEKEVVLEFAPKQRKGKASEERERRAERNPRPAALTVAGPSENRETQLLDDISQHVSFDKKLAFRSYIQSIAPRKIAQKSKRS</sequence>
<feature type="region of interest" description="Disordered" evidence="1">
    <location>
        <begin position="203"/>
        <end position="237"/>
    </location>
</feature>
<protein>
    <recommendedName>
        <fullName evidence="2">DUF7869 domain-containing protein</fullName>
    </recommendedName>
</protein>
<comment type="caution">
    <text evidence="3">The sequence shown here is derived from an EMBL/GenBank/DDBJ whole genome shotgun (WGS) entry which is preliminary data.</text>
</comment>
<proteinExistence type="predicted"/>
<evidence type="ECO:0000256" key="1">
    <source>
        <dbReference type="SAM" id="MobiDB-lite"/>
    </source>
</evidence>
<name>A0A1D1UMQ4_RAMVA</name>
<feature type="compositionally biased region" description="Basic and acidic residues" evidence="1">
    <location>
        <begin position="209"/>
        <end position="222"/>
    </location>
</feature>
<evidence type="ECO:0000259" key="2">
    <source>
        <dbReference type="Pfam" id="PF25273"/>
    </source>
</evidence>
<accession>A0A1D1UMQ4</accession>
<reference evidence="3 4" key="1">
    <citation type="journal article" date="2016" name="Nat. Commun.">
        <title>Extremotolerant tardigrade genome and improved radiotolerance of human cultured cells by tardigrade-unique protein.</title>
        <authorList>
            <person name="Hashimoto T."/>
            <person name="Horikawa D.D."/>
            <person name="Saito Y."/>
            <person name="Kuwahara H."/>
            <person name="Kozuka-Hata H."/>
            <person name="Shin-I T."/>
            <person name="Minakuchi Y."/>
            <person name="Ohishi K."/>
            <person name="Motoyama A."/>
            <person name="Aizu T."/>
            <person name="Enomoto A."/>
            <person name="Kondo K."/>
            <person name="Tanaka S."/>
            <person name="Hara Y."/>
            <person name="Koshikawa S."/>
            <person name="Sagara H."/>
            <person name="Miura T."/>
            <person name="Yokobori S."/>
            <person name="Miyagawa K."/>
            <person name="Suzuki Y."/>
            <person name="Kubo T."/>
            <person name="Oyama M."/>
            <person name="Kohara Y."/>
            <person name="Fujiyama A."/>
            <person name="Arakawa K."/>
            <person name="Katayama T."/>
            <person name="Toyoda A."/>
            <person name="Kunieda T."/>
        </authorList>
    </citation>
    <scope>NUCLEOTIDE SEQUENCE [LARGE SCALE GENOMIC DNA]</scope>
    <source>
        <strain evidence="3 4">YOKOZUNA-1</strain>
    </source>
</reference>
<feature type="domain" description="DUF7869" evidence="2">
    <location>
        <begin position="40"/>
        <end position="186"/>
    </location>
</feature>
<dbReference type="PANTHER" id="PTHR34415:SF1">
    <property type="entry name" value="INTEGRASE CATALYTIC DOMAIN-CONTAINING PROTEIN"/>
    <property type="match status" value="1"/>
</dbReference>
<dbReference type="Pfam" id="PF25273">
    <property type="entry name" value="DUF7869"/>
    <property type="match status" value="1"/>
</dbReference>
<organism evidence="3 4">
    <name type="scientific">Ramazzottius varieornatus</name>
    <name type="common">Water bear</name>
    <name type="synonym">Tardigrade</name>
    <dbReference type="NCBI Taxonomy" id="947166"/>
    <lineage>
        <taxon>Eukaryota</taxon>
        <taxon>Metazoa</taxon>
        <taxon>Ecdysozoa</taxon>
        <taxon>Tardigrada</taxon>
        <taxon>Eutardigrada</taxon>
        <taxon>Parachela</taxon>
        <taxon>Hypsibioidea</taxon>
        <taxon>Ramazzottiidae</taxon>
        <taxon>Ramazzottius</taxon>
    </lineage>
</organism>
<dbReference type="Proteomes" id="UP000186922">
    <property type="component" value="Unassembled WGS sequence"/>
</dbReference>
<dbReference type="OrthoDB" id="6146569at2759"/>
<dbReference type="EMBL" id="BDGG01000001">
    <property type="protein sequence ID" value="GAU87438.1"/>
    <property type="molecule type" value="Genomic_DNA"/>
</dbReference>
<keyword evidence="4" id="KW-1185">Reference proteome</keyword>
<dbReference type="InterPro" id="IPR057191">
    <property type="entry name" value="DUF7869"/>
</dbReference>
<dbReference type="AlphaFoldDB" id="A0A1D1UMQ4"/>